<evidence type="ECO:0000313" key="2">
    <source>
        <dbReference type="Proteomes" id="UP000672009"/>
    </source>
</evidence>
<dbReference type="Proteomes" id="UP000672009">
    <property type="component" value="Chromosome"/>
</dbReference>
<reference evidence="1" key="1">
    <citation type="submission" date="2021-04" db="EMBL/GenBank/DDBJ databases">
        <title>Genomics, taxonomy and metabolism of representatives of sulfur bacteria of the genus Thiothrix: Thiothrix fructosivorans QT, Thiothrix unzii A1T and three new species, Thiothrix subterranea sp. nov., Thiothrix litoralis sp. nov. and 'Candidatus Thiothrix anitrata' sp. nov.</title>
        <authorList>
            <person name="Ravin N.V."/>
            <person name="Smolyakov D."/>
            <person name="Rudenko T.S."/>
            <person name="Mardanov A.V."/>
            <person name="Beletsky A.V."/>
            <person name="Markov N.D."/>
            <person name="Fomenkov A.I."/>
            <person name="Roberts R.J."/>
            <person name="Karnachuk O.V."/>
            <person name="Novikov A."/>
            <person name="Grabovich M.Y."/>
        </authorList>
    </citation>
    <scope>NUCLEOTIDE SEQUENCE</scope>
    <source>
        <strain evidence="1">A1</strain>
    </source>
</reference>
<sequence length="214" mass="24648">MELPEWLRYIFEVSFTRDLSEGYTCLNALDLEETDDEIAFLISQSFEYYHSYELSYTDDQIAYGIEKMLTGSYAHSIIHSNNLESKLSLVRSFKKVYQYGFNKRCQQKFHCDCSNKINCICDMLWDISPLPYCSSNQVSLCEQHKVFTALAEVMEFALYLPNPACVKSGLHGLGHLHHRFPKAGLIVDRFLSKSHDLPSVIIDYAREARTGCVL</sequence>
<keyword evidence="2" id="KW-1185">Reference proteome</keyword>
<dbReference type="AlphaFoldDB" id="A0A975IH96"/>
<gene>
    <name evidence="1" type="ORF">J9260_00960</name>
</gene>
<name>A0A975IH96_9GAMM</name>
<dbReference type="KEGG" id="tun:J9260_00960"/>
<evidence type="ECO:0000313" key="1">
    <source>
        <dbReference type="EMBL" id="QTR53692.1"/>
    </source>
</evidence>
<proteinExistence type="predicted"/>
<dbReference type="EMBL" id="CP072793">
    <property type="protein sequence ID" value="QTR53692.1"/>
    <property type="molecule type" value="Genomic_DNA"/>
</dbReference>
<organism evidence="1 2">
    <name type="scientific">Thiothrix unzii</name>
    <dbReference type="NCBI Taxonomy" id="111769"/>
    <lineage>
        <taxon>Bacteria</taxon>
        <taxon>Pseudomonadati</taxon>
        <taxon>Pseudomonadota</taxon>
        <taxon>Gammaproteobacteria</taxon>
        <taxon>Thiotrichales</taxon>
        <taxon>Thiotrichaceae</taxon>
        <taxon>Thiothrix</taxon>
    </lineage>
</organism>
<accession>A0A975IH96</accession>
<dbReference type="RefSeq" id="WP_210219202.1">
    <property type="nucleotide sequence ID" value="NZ_CP072793.1"/>
</dbReference>
<protein>
    <submittedName>
        <fullName evidence="1">Uncharacterized protein</fullName>
    </submittedName>
</protein>